<dbReference type="PANTHER" id="PTHR43214:SF43">
    <property type="entry name" value="TWO-COMPONENT RESPONSE REGULATOR"/>
    <property type="match status" value="1"/>
</dbReference>
<evidence type="ECO:0000256" key="3">
    <source>
        <dbReference type="PROSITE-ProRule" id="PRU00169"/>
    </source>
</evidence>
<dbReference type="Gene3D" id="3.40.50.2300">
    <property type="match status" value="1"/>
</dbReference>
<dbReference type="SMART" id="SM00421">
    <property type="entry name" value="HTH_LUXR"/>
    <property type="match status" value="1"/>
</dbReference>
<evidence type="ECO:0000256" key="1">
    <source>
        <dbReference type="ARBA" id="ARBA00022553"/>
    </source>
</evidence>
<dbReference type="InterPro" id="IPR016032">
    <property type="entry name" value="Sig_transdc_resp-reg_C-effctor"/>
</dbReference>
<keyword evidence="1 3" id="KW-0597">Phosphoprotein</keyword>
<accession>A0ABP9PFR9</accession>
<protein>
    <submittedName>
        <fullName evidence="6">Response regulator transcription factor</fullName>
    </submittedName>
</protein>
<dbReference type="SUPFAM" id="SSF52172">
    <property type="entry name" value="CheY-like"/>
    <property type="match status" value="1"/>
</dbReference>
<organism evidence="6 7">
    <name type="scientific">Prosthecobacter algae</name>
    <dbReference type="NCBI Taxonomy" id="1144682"/>
    <lineage>
        <taxon>Bacteria</taxon>
        <taxon>Pseudomonadati</taxon>
        <taxon>Verrucomicrobiota</taxon>
        <taxon>Verrucomicrobiia</taxon>
        <taxon>Verrucomicrobiales</taxon>
        <taxon>Verrucomicrobiaceae</taxon>
        <taxon>Prosthecobacter</taxon>
    </lineage>
</organism>
<dbReference type="InterPro" id="IPR058245">
    <property type="entry name" value="NreC/VraR/RcsB-like_REC"/>
</dbReference>
<dbReference type="InterPro" id="IPR000792">
    <property type="entry name" value="Tscrpt_reg_LuxR_C"/>
</dbReference>
<sequence>MAEFPITLLLVDDHFVVRSGLAASLELEDDLRVAGEVDRGELALAAFDQFKPQVVLMDLQLPGISGIETTAQLIAGHPNAQVLMFSTFARDEEVQAAMRAGALGYLQKSSSREDLLKAIRTVAKGEKWLPADLEARLKERTAEPEITPREREILTLVTQGNANKEIAATLGIGEDTVKQHVSRILVKLKVNDRAQATAEAIRRGLVRV</sequence>
<comment type="caution">
    <text evidence="6">The sequence shown here is derived from an EMBL/GenBank/DDBJ whole genome shotgun (WGS) entry which is preliminary data.</text>
</comment>
<dbReference type="PROSITE" id="PS00622">
    <property type="entry name" value="HTH_LUXR_1"/>
    <property type="match status" value="1"/>
</dbReference>
<feature type="domain" description="Response regulatory" evidence="5">
    <location>
        <begin position="7"/>
        <end position="123"/>
    </location>
</feature>
<evidence type="ECO:0000259" key="5">
    <source>
        <dbReference type="PROSITE" id="PS50110"/>
    </source>
</evidence>
<dbReference type="CDD" id="cd17535">
    <property type="entry name" value="REC_NarL-like"/>
    <property type="match status" value="1"/>
</dbReference>
<gene>
    <name evidence="6" type="ORF">GCM10023213_36170</name>
</gene>
<dbReference type="SMART" id="SM00448">
    <property type="entry name" value="REC"/>
    <property type="match status" value="1"/>
</dbReference>
<evidence type="ECO:0000313" key="7">
    <source>
        <dbReference type="Proteomes" id="UP001499852"/>
    </source>
</evidence>
<dbReference type="InterPro" id="IPR001789">
    <property type="entry name" value="Sig_transdc_resp-reg_receiver"/>
</dbReference>
<dbReference type="InterPro" id="IPR011006">
    <property type="entry name" value="CheY-like_superfamily"/>
</dbReference>
<dbReference type="InterPro" id="IPR039420">
    <property type="entry name" value="WalR-like"/>
</dbReference>
<dbReference type="Pfam" id="PF00196">
    <property type="entry name" value="GerE"/>
    <property type="match status" value="1"/>
</dbReference>
<evidence type="ECO:0000256" key="2">
    <source>
        <dbReference type="ARBA" id="ARBA00023125"/>
    </source>
</evidence>
<evidence type="ECO:0000259" key="4">
    <source>
        <dbReference type="PROSITE" id="PS50043"/>
    </source>
</evidence>
<dbReference type="CDD" id="cd06170">
    <property type="entry name" value="LuxR_C_like"/>
    <property type="match status" value="1"/>
</dbReference>
<name>A0ABP9PFR9_9BACT</name>
<keyword evidence="7" id="KW-1185">Reference proteome</keyword>
<dbReference type="PROSITE" id="PS50043">
    <property type="entry name" value="HTH_LUXR_2"/>
    <property type="match status" value="1"/>
</dbReference>
<evidence type="ECO:0000313" key="6">
    <source>
        <dbReference type="EMBL" id="GAA5145042.1"/>
    </source>
</evidence>
<dbReference type="Proteomes" id="UP001499852">
    <property type="component" value="Unassembled WGS sequence"/>
</dbReference>
<dbReference type="PANTHER" id="PTHR43214">
    <property type="entry name" value="TWO-COMPONENT RESPONSE REGULATOR"/>
    <property type="match status" value="1"/>
</dbReference>
<feature type="domain" description="HTH luxR-type" evidence="4">
    <location>
        <begin position="139"/>
        <end position="204"/>
    </location>
</feature>
<dbReference type="RefSeq" id="WP_345737798.1">
    <property type="nucleotide sequence ID" value="NZ_BAABIA010000007.1"/>
</dbReference>
<dbReference type="EMBL" id="BAABIA010000007">
    <property type="protein sequence ID" value="GAA5145042.1"/>
    <property type="molecule type" value="Genomic_DNA"/>
</dbReference>
<dbReference type="PROSITE" id="PS50110">
    <property type="entry name" value="RESPONSE_REGULATORY"/>
    <property type="match status" value="1"/>
</dbReference>
<proteinExistence type="predicted"/>
<feature type="modified residue" description="4-aspartylphosphate" evidence="3">
    <location>
        <position position="58"/>
    </location>
</feature>
<dbReference type="PRINTS" id="PR00038">
    <property type="entry name" value="HTHLUXR"/>
</dbReference>
<reference evidence="7" key="1">
    <citation type="journal article" date="2019" name="Int. J. Syst. Evol. Microbiol.">
        <title>The Global Catalogue of Microorganisms (GCM) 10K type strain sequencing project: providing services to taxonomists for standard genome sequencing and annotation.</title>
        <authorList>
            <consortium name="The Broad Institute Genomics Platform"/>
            <consortium name="The Broad Institute Genome Sequencing Center for Infectious Disease"/>
            <person name="Wu L."/>
            <person name="Ma J."/>
        </authorList>
    </citation>
    <scope>NUCLEOTIDE SEQUENCE [LARGE SCALE GENOMIC DNA]</scope>
    <source>
        <strain evidence="7">JCM 18053</strain>
    </source>
</reference>
<dbReference type="SUPFAM" id="SSF46894">
    <property type="entry name" value="C-terminal effector domain of the bipartite response regulators"/>
    <property type="match status" value="1"/>
</dbReference>
<keyword evidence="2" id="KW-0238">DNA-binding</keyword>
<dbReference type="Pfam" id="PF00072">
    <property type="entry name" value="Response_reg"/>
    <property type="match status" value="1"/>
</dbReference>